<keyword evidence="2" id="KW-1185">Reference proteome</keyword>
<reference evidence="1 2" key="1">
    <citation type="submission" date="2018-09" db="EMBL/GenBank/DDBJ databases">
        <title>Genome sequence and characterization of the bcs clusters for the production of nanocellulose from the low pH resistant strain Komagataeibacter medellinensis ID13488.</title>
        <authorList>
            <person name="Hernandez-Arriaga A.M."/>
            <person name="Del Cerro C."/>
            <person name="Urbina L."/>
            <person name="Eceiza A."/>
            <person name="Retegi A."/>
            <person name="Prieto M.A."/>
        </authorList>
    </citation>
    <scope>NUCLEOTIDE SEQUENCE [LARGE SCALE GENOMIC DNA]</scope>
    <source>
        <strain evidence="1 2">ID13488</strain>
    </source>
</reference>
<accession>A0ABQ6VSJ2</accession>
<comment type="caution">
    <text evidence="1">The sequence shown here is derived from an EMBL/GenBank/DDBJ whole genome shotgun (WGS) entry which is preliminary data.</text>
</comment>
<evidence type="ECO:0008006" key="3">
    <source>
        <dbReference type="Google" id="ProtNLM"/>
    </source>
</evidence>
<proteinExistence type="predicted"/>
<evidence type="ECO:0000313" key="2">
    <source>
        <dbReference type="Proteomes" id="UP000427842"/>
    </source>
</evidence>
<dbReference type="Proteomes" id="UP000427842">
    <property type="component" value="Unassembled WGS sequence"/>
</dbReference>
<dbReference type="EMBL" id="QYAZ01000001">
    <property type="protein sequence ID" value="KAB8123157.1"/>
    <property type="molecule type" value="Genomic_DNA"/>
</dbReference>
<protein>
    <recommendedName>
        <fullName evidence="3">Transcriptional regulator</fullName>
    </recommendedName>
</protein>
<organism evidence="1 2">
    <name type="scientific">Komagataeibacter medellinensis</name>
    <dbReference type="NCBI Taxonomy" id="1177712"/>
    <lineage>
        <taxon>Bacteria</taxon>
        <taxon>Pseudomonadati</taxon>
        <taxon>Pseudomonadota</taxon>
        <taxon>Alphaproteobacteria</taxon>
        <taxon>Acetobacterales</taxon>
        <taxon>Acetobacteraceae</taxon>
        <taxon>Komagataeibacter</taxon>
    </lineage>
</organism>
<evidence type="ECO:0000313" key="1">
    <source>
        <dbReference type="EMBL" id="KAB8123157.1"/>
    </source>
</evidence>
<gene>
    <name evidence="1" type="ORF">D3W54_01750</name>
</gene>
<name>A0ABQ6VSJ2_9PROT</name>
<sequence>MKQEWHKHFLTGTKPLQVQSAAGRRLFAISRREKVSQNDADRLRKYLTRFGLNWEMVAEG</sequence>